<dbReference type="EMBL" id="GGEC01059278">
    <property type="protein sequence ID" value="MBX39762.1"/>
    <property type="molecule type" value="Transcribed_RNA"/>
</dbReference>
<proteinExistence type="predicted"/>
<protein>
    <submittedName>
        <fullName evidence="1">Uncharacterized protein</fullName>
    </submittedName>
</protein>
<organism evidence="1">
    <name type="scientific">Rhizophora mucronata</name>
    <name type="common">Asiatic mangrove</name>
    <dbReference type="NCBI Taxonomy" id="61149"/>
    <lineage>
        <taxon>Eukaryota</taxon>
        <taxon>Viridiplantae</taxon>
        <taxon>Streptophyta</taxon>
        <taxon>Embryophyta</taxon>
        <taxon>Tracheophyta</taxon>
        <taxon>Spermatophyta</taxon>
        <taxon>Magnoliopsida</taxon>
        <taxon>eudicotyledons</taxon>
        <taxon>Gunneridae</taxon>
        <taxon>Pentapetalae</taxon>
        <taxon>rosids</taxon>
        <taxon>fabids</taxon>
        <taxon>Malpighiales</taxon>
        <taxon>Rhizophoraceae</taxon>
        <taxon>Rhizophora</taxon>
    </lineage>
</organism>
<sequence>MPVITINKVTSHLSNQLATEKSRV</sequence>
<dbReference type="AlphaFoldDB" id="A0A2P2NBB7"/>
<reference evidence="1" key="1">
    <citation type="submission" date="2018-02" db="EMBL/GenBank/DDBJ databases">
        <title>Rhizophora mucronata_Transcriptome.</title>
        <authorList>
            <person name="Meera S.P."/>
            <person name="Sreeshan A."/>
            <person name="Augustine A."/>
        </authorList>
    </citation>
    <scope>NUCLEOTIDE SEQUENCE</scope>
    <source>
        <tissue evidence="1">Leaf</tissue>
    </source>
</reference>
<name>A0A2P2NBB7_RHIMU</name>
<evidence type="ECO:0000313" key="1">
    <source>
        <dbReference type="EMBL" id="MBX39762.1"/>
    </source>
</evidence>
<accession>A0A2P2NBB7</accession>